<feature type="non-terminal residue" evidence="1">
    <location>
        <position position="88"/>
    </location>
</feature>
<gene>
    <name evidence="1" type="ORF">PFISCL1PPCAC_19319</name>
</gene>
<name>A0AAV5WAL4_9BILA</name>
<dbReference type="AlphaFoldDB" id="A0AAV5WAL4"/>
<keyword evidence="2" id="KW-1185">Reference proteome</keyword>
<organism evidence="1 2">
    <name type="scientific">Pristionchus fissidentatus</name>
    <dbReference type="NCBI Taxonomy" id="1538716"/>
    <lineage>
        <taxon>Eukaryota</taxon>
        <taxon>Metazoa</taxon>
        <taxon>Ecdysozoa</taxon>
        <taxon>Nematoda</taxon>
        <taxon>Chromadorea</taxon>
        <taxon>Rhabditida</taxon>
        <taxon>Rhabditina</taxon>
        <taxon>Diplogasteromorpha</taxon>
        <taxon>Diplogasteroidea</taxon>
        <taxon>Neodiplogasteridae</taxon>
        <taxon>Pristionchus</taxon>
    </lineage>
</organism>
<dbReference type="EMBL" id="BTSY01000005">
    <property type="protein sequence ID" value="GMT28022.1"/>
    <property type="molecule type" value="Genomic_DNA"/>
</dbReference>
<evidence type="ECO:0000313" key="1">
    <source>
        <dbReference type="EMBL" id="GMT28022.1"/>
    </source>
</evidence>
<protein>
    <submittedName>
        <fullName evidence="1">Uncharacterized protein</fullName>
    </submittedName>
</protein>
<accession>A0AAV5WAL4</accession>
<reference evidence="1" key="1">
    <citation type="submission" date="2023-10" db="EMBL/GenBank/DDBJ databases">
        <title>Genome assembly of Pristionchus species.</title>
        <authorList>
            <person name="Yoshida K."/>
            <person name="Sommer R.J."/>
        </authorList>
    </citation>
    <scope>NUCLEOTIDE SEQUENCE</scope>
    <source>
        <strain evidence="1">RS5133</strain>
    </source>
</reference>
<comment type="caution">
    <text evidence="1">The sequence shown here is derived from an EMBL/GenBank/DDBJ whole genome shotgun (WGS) entry which is preliminary data.</text>
</comment>
<evidence type="ECO:0000313" key="2">
    <source>
        <dbReference type="Proteomes" id="UP001432322"/>
    </source>
</evidence>
<dbReference type="Proteomes" id="UP001432322">
    <property type="component" value="Unassembled WGS sequence"/>
</dbReference>
<sequence>RNSLITDLLCTYIQISEAVSNFNWERTLTVRFPSERETTKKIEGLRRINNNYKFKHATLRISGSKSFHSQLLEIVADIRANVINMFIT</sequence>
<feature type="non-terminal residue" evidence="1">
    <location>
        <position position="1"/>
    </location>
</feature>
<proteinExistence type="predicted"/>